<keyword evidence="2" id="KW-0964">Secreted</keyword>
<dbReference type="PROSITE" id="PS50240">
    <property type="entry name" value="TRYPSIN_DOM"/>
    <property type="match status" value="1"/>
</dbReference>
<dbReference type="Pfam" id="PF00089">
    <property type="entry name" value="Trypsin"/>
    <property type="match status" value="1"/>
</dbReference>
<evidence type="ECO:0000313" key="11">
    <source>
        <dbReference type="Proteomes" id="UP001516400"/>
    </source>
</evidence>
<evidence type="ECO:0000256" key="8">
    <source>
        <dbReference type="SAM" id="SignalP"/>
    </source>
</evidence>
<feature type="domain" description="Peptidase S1" evidence="9">
    <location>
        <begin position="57"/>
        <end position="298"/>
    </location>
</feature>
<dbReference type="PROSITE" id="PS00135">
    <property type="entry name" value="TRYPSIN_SER"/>
    <property type="match status" value="1"/>
</dbReference>
<feature type="chain" id="PRO_5044780066" description="Peptidase S1 domain-containing protein" evidence="8">
    <location>
        <begin position="23"/>
        <end position="329"/>
    </location>
</feature>
<dbReference type="SMART" id="SM00020">
    <property type="entry name" value="Tryp_SPc"/>
    <property type="match status" value="1"/>
</dbReference>
<accession>A0ABD2MNN3</accession>
<dbReference type="InterPro" id="IPR001314">
    <property type="entry name" value="Peptidase_S1A"/>
</dbReference>
<evidence type="ECO:0000256" key="1">
    <source>
        <dbReference type="ARBA" id="ARBA00004613"/>
    </source>
</evidence>
<evidence type="ECO:0000256" key="5">
    <source>
        <dbReference type="ARBA" id="ARBA00022825"/>
    </source>
</evidence>
<dbReference type="InterPro" id="IPR050127">
    <property type="entry name" value="Serine_Proteases_S1"/>
</dbReference>
<name>A0ABD2MNN3_9CUCU</name>
<evidence type="ECO:0000313" key="10">
    <source>
        <dbReference type="EMBL" id="KAL3268021.1"/>
    </source>
</evidence>
<dbReference type="Proteomes" id="UP001516400">
    <property type="component" value="Unassembled WGS sequence"/>
</dbReference>
<dbReference type="GO" id="GO:0016485">
    <property type="term" value="P:protein processing"/>
    <property type="evidence" value="ECO:0007669"/>
    <property type="project" value="UniProtKB-ARBA"/>
</dbReference>
<dbReference type="InterPro" id="IPR043504">
    <property type="entry name" value="Peptidase_S1_PA_chymotrypsin"/>
</dbReference>
<dbReference type="PRINTS" id="PR00722">
    <property type="entry name" value="CHYMOTRYPSIN"/>
</dbReference>
<comment type="caution">
    <text evidence="10">The sequence shown here is derived from an EMBL/GenBank/DDBJ whole genome shotgun (WGS) entry which is preliminary data.</text>
</comment>
<keyword evidence="8" id="KW-0732">Signal</keyword>
<dbReference type="InterPro" id="IPR033116">
    <property type="entry name" value="TRYPSIN_SER"/>
</dbReference>
<comment type="subcellular location">
    <subcellularLocation>
        <location evidence="1">Secreted</location>
    </subcellularLocation>
</comment>
<keyword evidence="3 7" id="KW-0645">Protease</keyword>
<sequence length="329" mass="36532">MSNQLMIFQIILMCLATNYLLSEQNFLENTSNEEKDFTMFRSDEIGEEIAKNGSLRIVGGQKCYVEQYPFIVSIRTTKRYSHFCGGSLISSRWVLSAAHCFEGSVSRRPWQVTVILGISTLQRSRSQAIKVKSIFMHKSYNPKTVENDIALLIMRHRATMHIGTVGFIDLPESSFHEDLSVICEPQSFTVAGWGSQIAYADDPPSYKSSANLMCVNIPYITNTECRRYSSVATDSNIICTLYAPGGKDACQGDSGGPLFCEGIQYGIVSWGHGCATPNTPAFYTRVDKYIDFITSTIANYRDPSSSSAEGEIITNIELLLASLTSIFVL</sequence>
<evidence type="ECO:0000256" key="4">
    <source>
        <dbReference type="ARBA" id="ARBA00022801"/>
    </source>
</evidence>
<keyword evidence="6" id="KW-1015">Disulfide bond</keyword>
<proteinExistence type="predicted"/>
<dbReference type="FunFam" id="2.40.10.10:FF:000047">
    <property type="entry name" value="Trypsin eta"/>
    <property type="match status" value="1"/>
</dbReference>
<dbReference type="AlphaFoldDB" id="A0ABD2MNN3"/>
<dbReference type="GO" id="GO:0008236">
    <property type="term" value="F:serine-type peptidase activity"/>
    <property type="evidence" value="ECO:0007669"/>
    <property type="project" value="UniProtKB-KW"/>
</dbReference>
<keyword evidence="11" id="KW-1185">Reference proteome</keyword>
<evidence type="ECO:0000256" key="2">
    <source>
        <dbReference type="ARBA" id="ARBA00022525"/>
    </source>
</evidence>
<dbReference type="Gene3D" id="2.40.10.10">
    <property type="entry name" value="Trypsin-like serine proteases"/>
    <property type="match status" value="1"/>
</dbReference>
<dbReference type="GO" id="GO:0004175">
    <property type="term" value="F:endopeptidase activity"/>
    <property type="evidence" value="ECO:0007669"/>
    <property type="project" value="UniProtKB-ARBA"/>
</dbReference>
<gene>
    <name evidence="10" type="ORF">HHI36_007154</name>
</gene>
<evidence type="ECO:0000256" key="3">
    <source>
        <dbReference type="ARBA" id="ARBA00022670"/>
    </source>
</evidence>
<keyword evidence="4 7" id="KW-0378">Hydrolase</keyword>
<evidence type="ECO:0000256" key="7">
    <source>
        <dbReference type="RuleBase" id="RU363034"/>
    </source>
</evidence>
<dbReference type="CDD" id="cd00190">
    <property type="entry name" value="Tryp_SPc"/>
    <property type="match status" value="1"/>
</dbReference>
<keyword evidence="5 7" id="KW-0720">Serine protease</keyword>
<dbReference type="PANTHER" id="PTHR24264:SF65">
    <property type="entry name" value="SRCR DOMAIN-CONTAINING PROTEIN"/>
    <property type="match status" value="1"/>
</dbReference>
<dbReference type="InterPro" id="IPR001254">
    <property type="entry name" value="Trypsin_dom"/>
</dbReference>
<dbReference type="InterPro" id="IPR018114">
    <property type="entry name" value="TRYPSIN_HIS"/>
</dbReference>
<dbReference type="PANTHER" id="PTHR24264">
    <property type="entry name" value="TRYPSIN-RELATED"/>
    <property type="match status" value="1"/>
</dbReference>
<reference evidence="10 11" key="1">
    <citation type="journal article" date="2021" name="BMC Biol.">
        <title>Horizontally acquired antibacterial genes associated with adaptive radiation of ladybird beetles.</title>
        <authorList>
            <person name="Li H.S."/>
            <person name="Tang X.F."/>
            <person name="Huang Y.H."/>
            <person name="Xu Z.Y."/>
            <person name="Chen M.L."/>
            <person name="Du X.Y."/>
            <person name="Qiu B.Y."/>
            <person name="Chen P.T."/>
            <person name="Zhang W."/>
            <person name="Slipinski A."/>
            <person name="Escalona H.E."/>
            <person name="Waterhouse R.M."/>
            <person name="Zwick A."/>
            <person name="Pang H."/>
        </authorList>
    </citation>
    <scope>NUCLEOTIDE SEQUENCE [LARGE SCALE GENOMIC DNA]</scope>
    <source>
        <strain evidence="10">SYSU2018</strain>
    </source>
</reference>
<organism evidence="10 11">
    <name type="scientific">Cryptolaemus montrouzieri</name>
    <dbReference type="NCBI Taxonomy" id="559131"/>
    <lineage>
        <taxon>Eukaryota</taxon>
        <taxon>Metazoa</taxon>
        <taxon>Ecdysozoa</taxon>
        <taxon>Arthropoda</taxon>
        <taxon>Hexapoda</taxon>
        <taxon>Insecta</taxon>
        <taxon>Pterygota</taxon>
        <taxon>Neoptera</taxon>
        <taxon>Endopterygota</taxon>
        <taxon>Coleoptera</taxon>
        <taxon>Polyphaga</taxon>
        <taxon>Cucujiformia</taxon>
        <taxon>Coccinelloidea</taxon>
        <taxon>Coccinellidae</taxon>
        <taxon>Scymninae</taxon>
        <taxon>Scymnini</taxon>
        <taxon>Cryptolaemus</taxon>
    </lineage>
</organism>
<dbReference type="InterPro" id="IPR009003">
    <property type="entry name" value="Peptidase_S1_PA"/>
</dbReference>
<dbReference type="GO" id="GO:0005576">
    <property type="term" value="C:extracellular region"/>
    <property type="evidence" value="ECO:0007669"/>
    <property type="project" value="UniProtKB-SubCell"/>
</dbReference>
<evidence type="ECO:0000259" key="9">
    <source>
        <dbReference type="PROSITE" id="PS50240"/>
    </source>
</evidence>
<dbReference type="PROSITE" id="PS00134">
    <property type="entry name" value="TRYPSIN_HIS"/>
    <property type="match status" value="1"/>
</dbReference>
<protein>
    <recommendedName>
        <fullName evidence="9">Peptidase S1 domain-containing protein</fullName>
    </recommendedName>
</protein>
<evidence type="ECO:0000256" key="6">
    <source>
        <dbReference type="ARBA" id="ARBA00023157"/>
    </source>
</evidence>
<dbReference type="SUPFAM" id="SSF50494">
    <property type="entry name" value="Trypsin-like serine proteases"/>
    <property type="match status" value="1"/>
</dbReference>
<feature type="signal peptide" evidence="8">
    <location>
        <begin position="1"/>
        <end position="22"/>
    </location>
</feature>
<dbReference type="EMBL" id="JABFTP020000021">
    <property type="protein sequence ID" value="KAL3268021.1"/>
    <property type="molecule type" value="Genomic_DNA"/>
</dbReference>